<proteinExistence type="predicted"/>
<evidence type="ECO:0000313" key="3">
    <source>
        <dbReference type="Proteomes" id="UP000267096"/>
    </source>
</evidence>
<sequence>MSEEGSAYGDGYGPPPSGSEVYPGGAPDPAAASLGYFAMGAYAPVAAPPPAMLGSDPLNDQVKRDKEAIYK</sequence>
<evidence type="ECO:0000256" key="1">
    <source>
        <dbReference type="SAM" id="MobiDB-lite"/>
    </source>
</evidence>
<reference evidence="4" key="1">
    <citation type="submission" date="2017-02" db="UniProtKB">
        <authorList>
            <consortium name="WormBaseParasite"/>
        </authorList>
    </citation>
    <scope>IDENTIFICATION</scope>
</reference>
<evidence type="ECO:0000313" key="4">
    <source>
        <dbReference type="WBParaSite" id="ASIM_0002037801-mRNA-1"/>
    </source>
</evidence>
<gene>
    <name evidence="2" type="ORF">ASIM_LOCUS19761</name>
</gene>
<feature type="region of interest" description="Disordered" evidence="1">
    <location>
        <begin position="49"/>
        <end position="71"/>
    </location>
</feature>
<accession>A0A0M3KHB3</accession>
<organism evidence="4">
    <name type="scientific">Anisakis simplex</name>
    <name type="common">Herring worm</name>
    <dbReference type="NCBI Taxonomy" id="6269"/>
    <lineage>
        <taxon>Eukaryota</taxon>
        <taxon>Metazoa</taxon>
        <taxon>Ecdysozoa</taxon>
        <taxon>Nematoda</taxon>
        <taxon>Chromadorea</taxon>
        <taxon>Rhabditida</taxon>
        <taxon>Spirurina</taxon>
        <taxon>Ascaridomorpha</taxon>
        <taxon>Ascaridoidea</taxon>
        <taxon>Anisakidae</taxon>
        <taxon>Anisakis</taxon>
        <taxon>Anisakis simplex complex</taxon>
    </lineage>
</organism>
<dbReference type="EMBL" id="UYRR01037907">
    <property type="protein sequence ID" value="VDK71950.1"/>
    <property type="molecule type" value="Genomic_DNA"/>
</dbReference>
<keyword evidence="3" id="KW-1185">Reference proteome</keyword>
<dbReference type="WBParaSite" id="ASIM_0002037801-mRNA-1">
    <property type="protein sequence ID" value="ASIM_0002037801-mRNA-1"/>
    <property type="gene ID" value="ASIM_0002037801"/>
</dbReference>
<feature type="compositionally biased region" description="Basic and acidic residues" evidence="1">
    <location>
        <begin position="61"/>
        <end position="71"/>
    </location>
</feature>
<protein>
    <submittedName>
        <fullName evidence="4">Far upstream element-binding protein 2</fullName>
    </submittedName>
</protein>
<evidence type="ECO:0000313" key="2">
    <source>
        <dbReference type="EMBL" id="VDK71950.1"/>
    </source>
</evidence>
<feature type="region of interest" description="Disordered" evidence="1">
    <location>
        <begin position="1"/>
        <end position="25"/>
    </location>
</feature>
<dbReference type="Proteomes" id="UP000267096">
    <property type="component" value="Unassembled WGS sequence"/>
</dbReference>
<dbReference type="AlphaFoldDB" id="A0A0M3KHB3"/>
<name>A0A0M3KHB3_ANISI</name>
<reference evidence="2 3" key="2">
    <citation type="submission" date="2018-11" db="EMBL/GenBank/DDBJ databases">
        <authorList>
            <consortium name="Pathogen Informatics"/>
        </authorList>
    </citation>
    <scope>NUCLEOTIDE SEQUENCE [LARGE SCALE GENOMIC DNA]</scope>
</reference>